<dbReference type="SUPFAM" id="SSF56935">
    <property type="entry name" value="Porins"/>
    <property type="match status" value="1"/>
</dbReference>
<dbReference type="RefSeq" id="WP_091168478.1">
    <property type="nucleotide sequence ID" value="NZ_FNCG01000007.1"/>
</dbReference>
<protein>
    <submittedName>
        <fullName evidence="5">Outer membrane protein beta-barrel family protein</fullName>
    </submittedName>
</protein>
<sequence length="606" mass="67814">MTNPPAKYDAAGNAGVINIKTKKRKIKGFNMGLNLAARQAKNITSNNSADFNYRNNNLNIFGTLGYIKRNSYNDVDIYRRYFLADGTTSGVFNQNSYISRLGYGFSSTLGADFFASEKTTLGIVFTGLLRYPETQNSGRGTLKNAVGSIDSSLLSNNAEKGIFKNGGINVNYRHQLKKTGSEISANLDYLGYSTNTNQDFNNYNYSPTGKLTSYDHSVGALPSQIKIYAAKTDYSQPLKKDWKLEAGLKASYTQTGNVANYFNVINNMTIPDYNRTNNFDYRENINAGYININKDFKRLSIQAGIRVENTISSGSQLGNAMKADSSFKRNYINVFPTIFMLYKLDSLGDNQIKLNYGRRIDRPYYQDLNPFIIQIDKFTYYVGNPYLKPSLSDKVELGYLFKNLVGATFSYSDTKDDGNETIQIIDGIYYSKPANIGRIKTIAIALNSGFEPAKWFNFQLNAQLAHVHSISEFYTGLLNAKGTSVYLQGLLQFKLGHDWNMQWDGNFQSRQTSNQFVIGSKGRLNAGISKKISSQATVKLSVSDILRTNINRGAINNLQLTEASFRTLSDSRAVLLSLSIRFVKKISNQRKPSDTGADEEQGRIKN</sequence>
<evidence type="ECO:0000256" key="3">
    <source>
        <dbReference type="ARBA" id="ARBA00023237"/>
    </source>
</evidence>
<dbReference type="STRING" id="551996.SAMN05192573_10745"/>
<evidence type="ECO:0000259" key="4">
    <source>
        <dbReference type="Pfam" id="PF14905"/>
    </source>
</evidence>
<dbReference type="Proteomes" id="UP000199705">
    <property type="component" value="Unassembled WGS sequence"/>
</dbReference>
<keyword evidence="2" id="KW-0472">Membrane</keyword>
<keyword evidence="6" id="KW-1185">Reference proteome</keyword>
<dbReference type="Pfam" id="PF14905">
    <property type="entry name" value="OMP_b-brl_3"/>
    <property type="match status" value="1"/>
</dbReference>
<evidence type="ECO:0000256" key="2">
    <source>
        <dbReference type="ARBA" id="ARBA00023136"/>
    </source>
</evidence>
<dbReference type="InterPro" id="IPR041700">
    <property type="entry name" value="OMP_b-brl_3"/>
</dbReference>
<evidence type="ECO:0000313" key="6">
    <source>
        <dbReference type="Proteomes" id="UP000199705"/>
    </source>
</evidence>
<reference evidence="6" key="1">
    <citation type="submission" date="2016-10" db="EMBL/GenBank/DDBJ databases">
        <authorList>
            <person name="Varghese N."/>
            <person name="Submissions S."/>
        </authorList>
    </citation>
    <scope>NUCLEOTIDE SEQUENCE [LARGE SCALE GENOMIC DNA]</scope>
    <source>
        <strain evidence="6">Gh-67</strain>
    </source>
</reference>
<dbReference type="Gene3D" id="2.40.170.20">
    <property type="entry name" value="TonB-dependent receptor, beta-barrel domain"/>
    <property type="match status" value="1"/>
</dbReference>
<evidence type="ECO:0000256" key="1">
    <source>
        <dbReference type="ARBA" id="ARBA00004442"/>
    </source>
</evidence>
<gene>
    <name evidence="5" type="ORF">SAMN05192573_10745</name>
</gene>
<dbReference type="GO" id="GO:0009279">
    <property type="term" value="C:cell outer membrane"/>
    <property type="evidence" value="ECO:0007669"/>
    <property type="project" value="UniProtKB-SubCell"/>
</dbReference>
<name>A0A1G7ZZJ5_9SPHI</name>
<dbReference type="InterPro" id="IPR036942">
    <property type="entry name" value="Beta-barrel_TonB_sf"/>
</dbReference>
<dbReference type="AlphaFoldDB" id="A0A1G7ZZJ5"/>
<feature type="domain" description="Outer membrane protein beta-barrel" evidence="4">
    <location>
        <begin position="174"/>
        <end position="579"/>
    </location>
</feature>
<proteinExistence type="predicted"/>
<dbReference type="EMBL" id="FNCG01000007">
    <property type="protein sequence ID" value="SDH13997.1"/>
    <property type="molecule type" value="Genomic_DNA"/>
</dbReference>
<evidence type="ECO:0000313" key="5">
    <source>
        <dbReference type="EMBL" id="SDH13997.1"/>
    </source>
</evidence>
<accession>A0A1G7ZZJ5</accession>
<keyword evidence="3" id="KW-0998">Cell outer membrane</keyword>
<comment type="subcellular location">
    <subcellularLocation>
        <location evidence="1">Cell outer membrane</location>
    </subcellularLocation>
</comment>
<organism evidence="5 6">
    <name type="scientific">Mucilaginibacter gossypii</name>
    <dbReference type="NCBI Taxonomy" id="551996"/>
    <lineage>
        <taxon>Bacteria</taxon>
        <taxon>Pseudomonadati</taxon>
        <taxon>Bacteroidota</taxon>
        <taxon>Sphingobacteriia</taxon>
        <taxon>Sphingobacteriales</taxon>
        <taxon>Sphingobacteriaceae</taxon>
        <taxon>Mucilaginibacter</taxon>
    </lineage>
</organism>